<evidence type="ECO:0000256" key="11">
    <source>
        <dbReference type="ARBA" id="ARBA00023326"/>
    </source>
</evidence>
<evidence type="ECO:0000256" key="13">
    <source>
        <dbReference type="RuleBase" id="RU361174"/>
    </source>
</evidence>
<dbReference type="PROSITE" id="PS00591">
    <property type="entry name" value="GH10_1"/>
    <property type="match status" value="1"/>
</dbReference>
<dbReference type="InterPro" id="IPR000254">
    <property type="entry name" value="CBD"/>
</dbReference>
<feature type="chain" id="PRO_5041269845" description="Beta-xylanase" evidence="15">
    <location>
        <begin position="20"/>
        <end position="407"/>
    </location>
</feature>
<comment type="catalytic activity">
    <reaction evidence="1 13">
        <text>Endohydrolysis of (1-&gt;4)-beta-D-xylosidic linkages in xylans.</text>
        <dbReference type="EC" id="3.2.1.8"/>
    </reaction>
</comment>
<dbReference type="GO" id="GO:0045493">
    <property type="term" value="P:xylan catabolic process"/>
    <property type="evidence" value="ECO:0007669"/>
    <property type="project" value="UniProtKB-KW"/>
</dbReference>
<keyword evidence="19" id="KW-1185">Reference proteome</keyword>
<dbReference type="PROSITE" id="PS00562">
    <property type="entry name" value="CBM1_1"/>
    <property type="match status" value="1"/>
</dbReference>
<dbReference type="Pfam" id="PF00331">
    <property type="entry name" value="Glyco_hydro_10"/>
    <property type="match status" value="1"/>
</dbReference>
<evidence type="ECO:0000313" key="19">
    <source>
        <dbReference type="Proteomes" id="UP001163846"/>
    </source>
</evidence>
<feature type="compositionally biased region" description="Low complexity" evidence="14">
    <location>
        <begin position="61"/>
        <end position="88"/>
    </location>
</feature>
<name>A0AA38PBI2_9AGAR</name>
<dbReference type="GO" id="GO:0030248">
    <property type="term" value="F:cellulose binding"/>
    <property type="evidence" value="ECO:0007669"/>
    <property type="project" value="InterPro"/>
</dbReference>
<feature type="signal peptide" evidence="15">
    <location>
        <begin position="1"/>
        <end position="19"/>
    </location>
</feature>
<comment type="caution">
    <text evidence="18">The sequence shown here is derived from an EMBL/GenBank/DDBJ whole genome shotgun (WGS) entry which is preliminary data.</text>
</comment>
<evidence type="ECO:0000256" key="9">
    <source>
        <dbReference type="ARBA" id="ARBA00023277"/>
    </source>
</evidence>
<dbReference type="GO" id="GO:0031176">
    <property type="term" value="F:endo-1,4-beta-xylanase activity"/>
    <property type="evidence" value="ECO:0007669"/>
    <property type="project" value="UniProtKB-EC"/>
</dbReference>
<reference evidence="18" key="1">
    <citation type="submission" date="2022-08" db="EMBL/GenBank/DDBJ databases">
        <authorList>
            <consortium name="DOE Joint Genome Institute"/>
            <person name="Min B."/>
            <person name="Riley R."/>
            <person name="Sierra-Patev S."/>
            <person name="Naranjo-Ortiz M."/>
            <person name="Looney B."/>
            <person name="Konkel Z."/>
            <person name="Slot J.C."/>
            <person name="Sakamoto Y."/>
            <person name="Steenwyk J.L."/>
            <person name="Rokas A."/>
            <person name="Carro J."/>
            <person name="Camarero S."/>
            <person name="Ferreira P."/>
            <person name="Molpeceres G."/>
            <person name="Ruiz-Duenas F.J."/>
            <person name="Serrano A."/>
            <person name="Henrissat B."/>
            <person name="Drula E."/>
            <person name="Hughes K.W."/>
            <person name="Mata J.L."/>
            <person name="Ishikawa N.K."/>
            <person name="Vargas-Isla R."/>
            <person name="Ushijima S."/>
            <person name="Smith C.A."/>
            <person name="Ahrendt S."/>
            <person name="Andreopoulos W."/>
            <person name="He G."/>
            <person name="Labutti K."/>
            <person name="Lipzen A."/>
            <person name="Ng V."/>
            <person name="Sandor L."/>
            <person name="Barry K."/>
            <person name="Martinez A.T."/>
            <person name="Xiao Y."/>
            <person name="Gibbons J.G."/>
            <person name="Terashima K."/>
            <person name="Hibbett D.S."/>
            <person name="Grigoriev I.V."/>
        </authorList>
    </citation>
    <scope>NUCLEOTIDE SEQUENCE</scope>
    <source>
        <strain evidence="18">TFB9207</strain>
    </source>
</reference>
<feature type="domain" description="CBM1" evidence="16">
    <location>
        <begin position="19"/>
        <end position="55"/>
    </location>
</feature>
<dbReference type="InterPro" id="IPR031158">
    <property type="entry name" value="GH10_AS"/>
</dbReference>
<evidence type="ECO:0000256" key="10">
    <source>
        <dbReference type="ARBA" id="ARBA00023295"/>
    </source>
</evidence>
<evidence type="ECO:0000256" key="1">
    <source>
        <dbReference type="ARBA" id="ARBA00000681"/>
    </source>
</evidence>
<feature type="domain" description="GH10" evidence="17">
    <location>
        <begin position="93"/>
        <end position="405"/>
    </location>
</feature>
<keyword evidence="7 15" id="KW-0732">Signal</keyword>
<evidence type="ECO:0000259" key="17">
    <source>
        <dbReference type="PROSITE" id="PS51760"/>
    </source>
</evidence>
<evidence type="ECO:0000256" key="3">
    <source>
        <dbReference type="ARBA" id="ARBA00004851"/>
    </source>
</evidence>
<dbReference type="SUPFAM" id="SSF57180">
    <property type="entry name" value="Cellulose-binding domain"/>
    <property type="match status" value="1"/>
</dbReference>
<keyword evidence="9 13" id="KW-0119">Carbohydrate metabolism</keyword>
<evidence type="ECO:0000256" key="15">
    <source>
        <dbReference type="SAM" id="SignalP"/>
    </source>
</evidence>
<evidence type="ECO:0000256" key="2">
    <source>
        <dbReference type="ARBA" id="ARBA00004613"/>
    </source>
</evidence>
<evidence type="ECO:0000256" key="6">
    <source>
        <dbReference type="ARBA" id="ARBA00022651"/>
    </source>
</evidence>
<dbReference type="PROSITE" id="PS51760">
    <property type="entry name" value="GH10_2"/>
    <property type="match status" value="1"/>
</dbReference>
<dbReference type="SMART" id="SM00236">
    <property type="entry name" value="fCBD"/>
    <property type="match status" value="1"/>
</dbReference>
<proteinExistence type="inferred from homology"/>
<dbReference type="Proteomes" id="UP001163846">
    <property type="component" value="Unassembled WGS sequence"/>
</dbReference>
<keyword evidence="6" id="KW-0858">Xylan degradation</keyword>
<comment type="similarity">
    <text evidence="4 13">Belongs to the glycosyl hydrolase 10 (cellulase F) family.</text>
</comment>
<dbReference type="PRINTS" id="PR00134">
    <property type="entry name" value="GLHYDRLASE10"/>
</dbReference>
<evidence type="ECO:0000256" key="5">
    <source>
        <dbReference type="ARBA" id="ARBA00022525"/>
    </source>
</evidence>
<dbReference type="InterPro" id="IPR035971">
    <property type="entry name" value="CBD_sf"/>
</dbReference>
<dbReference type="GO" id="GO:0005576">
    <property type="term" value="C:extracellular region"/>
    <property type="evidence" value="ECO:0007669"/>
    <property type="project" value="UniProtKB-SubCell"/>
</dbReference>
<evidence type="ECO:0000313" key="18">
    <source>
        <dbReference type="EMBL" id="KAJ3839853.1"/>
    </source>
</evidence>
<protein>
    <recommendedName>
        <fullName evidence="13">Beta-xylanase</fullName>
        <ecNumber evidence="13">3.2.1.8</ecNumber>
    </recommendedName>
</protein>
<keyword evidence="11 13" id="KW-0624">Polysaccharide degradation</keyword>
<evidence type="ECO:0000256" key="7">
    <source>
        <dbReference type="ARBA" id="ARBA00022729"/>
    </source>
</evidence>
<evidence type="ECO:0000256" key="14">
    <source>
        <dbReference type="SAM" id="MobiDB-lite"/>
    </source>
</evidence>
<dbReference type="EMBL" id="MU806106">
    <property type="protein sequence ID" value="KAJ3839853.1"/>
    <property type="molecule type" value="Genomic_DNA"/>
</dbReference>
<dbReference type="PROSITE" id="PS51164">
    <property type="entry name" value="CBM1_2"/>
    <property type="match status" value="1"/>
</dbReference>
<dbReference type="PANTHER" id="PTHR31490">
    <property type="entry name" value="GLYCOSYL HYDROLASE"/>
    <property type="match status" value="1"/>
</dbReference>
<feature type="active site" description="Nucleophile" evidence="12">
    <location>
        <position position="327"/>
    </location>
</feature>
<evidence type="ECO:0000256" key="4">
    <source>
        <dbReference type="ARBA" id="ARBA00007495"/>
    </source>
</evidence>
<gene>
    <name evidence="18" type="ORF">F5878DRAFT_99829</name>
</gene>
<dbReference type="Gene3D" id="3.20.20.80">
    <property type="entry name" value="Glycosidases"/>
    <property type="match status" value="1"/>
</dbReference>
<feature type="region of interest" description="Disordered" evidence="14">
    <location>
        <begin position="61"/>
        <end position="90"/>
    </location>
</feature>
<dbReference type="SMART" id="SM00633">
    <property type="entry name" value="Glyco_10"/>
    <property type="match status" value="1"/>
</dbReference>
<dbReference type="PANTHER" id="PTHR31490:SF35">
    <property type="entry name" value="ENDO-1,4-BETA-XYLANASE"/>
    <property type="match status" value="1"/>
</dbReference>
<dbReference type="EC" id="3.2.1.8" evidence="13"/>
<accession>A0AA38PBI2</accession>
<keyword evidence="5" id="KW-0964">Secreted</keyword>
<dbReference type="InterPro" id="IPR044846">
    <property type="entry name" value="GH10"/>
</dbReference>
<evidence type="ECO:0000259" key="16">
    <source>
        <dbReference type="PROSITE" id="PS51164"/>
    </source>
</evidence>
<dbReference type="InterPro" id="IPR017853">
    <property type="entry name" value="GH"/>
</dbReference>
<keyword evidence="10 13" id="KW-0326">Glycosidase</keyword>
<keyword evidence="8 13" id="KW-0378">Hydrolase</keyword>
<dbReference type="SUPFAM" id="SSF51445">
    <property type="entry name" value="(Trans)glycosidases"/>
    <property type="match status" value="1"/>
</dbReference>
<evidence type="ECO:0000256" key="8">
    <source>
        <dbReference type="ARBA" id="ARBA00022801"/>
    </source>
</evidence>
<comment type="subcellular location">
    <subcellularLocation>
        <location evidence="2">Secreted</location>
    </subcellularLocation>
</comment>
<dbReference type="Pfam" id="PF00734">
    <property type="entry name" value="CBM_1"/>
    <property type="match status" value="1"/>
</dbReference>
<sequence>MKLSTTFLTLATYATLAVAQSQEWGQCGGIGWTGPTTCVSGTVCTEINAYYSQCLPGTASTTPPVTTPTTIPTTVPSSTGPTSTVSIPAAPTGSNSNALARAAGKLYFGTATDNSELSDTAYVAILSDNTYFGQLTPANSMKWDATEPEQGTFTFSGGDQIVSQAKAHNQIMRGHNCVWYNQLPSWVSNGQFTTAQLTSIIQNHCDTLVSHYKGQIWDVVNEPFNDDGTWRSDVFYNTLGTSYVDIALQAARAADPGAKIYINDYNIEMTGPKATSMLNLVKDLKSRGIPIDGVGLQCHFIVGEVPTSLQSIMQQFTALGVEVAITELDIRMTLPATNALLTQQETDYKNVIAACKAVSGCVGVTVWDYTDKYSWVPSTFSGQGEACPWDANLQKKPAYSGITAAWA</sequence>
<organism evidence="18 19">
    <name type="scientific">Lentinula raphanica</name>
    <dbReference type="NCBI Taxonomy" id="153919"/>
    <lineage>
        <taxon>Eukaryota</taxon>
        <taxon>Fungi</taxon>
        <taxon>Dikarya</taxon>
        <taxon>Basidiomycota</taxon>
        <taxon>Agaricomycotina</taxon>
        <taxon>Agaricomycetes</taxon>
        <taxon>Agaricomycetidae</taxon>
        <taxon>Agaricales</taxon>
        <taxon>Marasmiineae</taxon>
        <taxon>Omphalotaceae</taxon>
        <taxon>Lentinula</taxon>
    </lineage>
</organism>
<comment type="pathway">
    <text evidence="3">Glycan degradation; xylan degradation.</text>
</comment>
<dbReference type="AlphaFoldDB" id="A0AA38PBI2"/>
<evidence type="ECO:0000256" key="12">
    <source>
        <dbReference type="PROSITE-ProRule" id="PRU10061"/>
    </source>
</evidence>
<dbReference type="InterPro" id="IPR001000">
    <property type="entry name" value="GH10_dom"/>
</dbReference>